<organism evidence="1">
    <name type="scientific">Fagus sylvatica</name>
    <name type="common">Beechnut</name>
    <dbReference type="NCBI Taxonomy" id="28930"/>
    <lineage>
        <taxon>Eukaryota</taxon>
        <taxon>Viridiplantae</taxon>
        <taxon>Streptophyta</taxon>
        <taxon>Embryophyta</taxon>
        <taxon>Tracheophyta</taxon>
        <taxon>Spermatophyta</taxon>
        <taxon>Magnoliopsida</taxon>
        <taxon>eudicotyledons</taxon>
        <taxon>Gunneridae</taxon>
        <taxon>Pentapetalae</taxon>
        <taxon>rosids</taxon>
        <taxon>fabids</taxon>
        <taxon>Fagales</taxon>
        <taxon>Fagaceae</taxon>
        <taxon>Fagus</taxon>
    </lineage>
</organism>
<reference evidence="1" key="1">
    <citation type="submission" date="2018-02" db="EMBL/GenBank/DDBJ databases">
        <authorList>
            <person name="Cohen D.B."/>
            <person name="Kent A.D."/>
        </authorList>
    </citation>
    <scope>NUCLEOTIDE SEQUENCE</scope>
</reference>
<gene>
    <name evidence="1" type="ORF">FSB_LOCUS40801</name>
</gene>
<evidence type="ECO:0000313" key="1">
    <source>
        <dbReference type="EMBL" id="SPD12919.1"/>
    </source>
</evidence>
<name>A0A2N9HMT0_FAGSY</name>
<accession>A0A2N9HMT0</accession>
<dbReference type="AlphaFoldDB" id="A0A2N9HMT0"/>
<sequence>MAPRSRDVRVVFPRFFGKDSCQTGDASGESRVVSRSRSCSLSQDSELADQLAVSWKESALEGGCSGGKARQIFSTFSLFSSVFARMVNVAPDIGFRRSWCPWKAYITFFLKVVVLREAELGLKRYGPRTEAAGGFFARRRAVFRLRFQPNRGQSWRSKSCTSCMNVSSFLKFWTCRSNHSESERICARARHPRRESCEIFSIVSSPLSVFAHAVNVAPDVRF</sequence>
<proteinExistence type="predicted"/>
<protein>
    <submittedName>
        <fullName evidence="1">Uncharacterized protein</fullName>
    </submittedName>
</protein>
<dbReference type="EMBL" id="OIVN01003680">
    <property type="protein sequence ID" value="SPD12919.1"/>
    <property type="molecule type" value="Genomic_DNA"/>
</dbReference>